<dbReference type="InterPro" id="IPR010384">
    <property type="entry name" value="MtfA_fam"/>
</dbReference>
<protein>
    <recommendedName>
        <fullName evidence="3">Zinc-dependent peptidase</fullName>
    </recommendedName>
</protein>
<dbReference type="PANTHER" id="PTHR30164">
    <property type="entry name" value="MTFA PEPTIDASE"/>
    <property type="match status" value="1"/>
</dbReference>
<dbReference type="InterPro" id="IPR042252">
    <property type="entry name" value="MtfA_N"/>
</dbReference>
<gene>
    <name evidence="1" type="ORF">GGR36_001589</name>
</gene>
<dbReference type="Pfam" id="PF06167">
    <property type="entry name" value="Peptidase_M90"/>
    <property type="match status" value="1"/>
</dbReference>
<evidence type="ECO:0008006" key="3">
    <source>
        <dbReference type="Google" id="ProtNLM"/>
    </source>
</evidence>
<dbReference type="GO" id="GO:0005829">
    <property type="term" value="C:cytosol"/>
    <property type="evidence" value="ECO:0007669"/>
    <property type="project" value="TreeGrafter"/>
</dbReference>
<evidence type="ECO:0000313" key="2">
    <source>
        <dbReference type="Proteomes" id="UP000561045"/>
    </source>
</evidence>
<keyword evidence="2" id="KW-1185">Reference proteome</keyword>
<name>A0A840BFG8_9RHOO</name>
<dbReference type="PANTHER" id="PTHR30164:SF2">
    <property type="entry name" value="PROTEIN MTFA"/>
    <property type="match status" value="1"/>
</dbReference>
<dbReference type="EMBL" id="JACIET010000001">
    <property type="protein sequence ID" value="MBB4012281.1"/>
    <property type="molecule type" value="Genomic_DNA"/>
</dbReference>
<dbReference type="Gene3D" id="1.10.472.150">
    <property type="entry name" value="Glucose-regulated metallo-peptidase M90, N-terminal domain"/>
    <property type="match status" value="1"/>
</dbReference>
<reference evidence="1 2" key="1">
    <citation type="submission" date="2020-08" db="EMBL/GenBank/DDBJ databases">
        <title>Genomic Encyclopedia of Type Strains, Phase IV (KMG-IV): sequencing the most valuable type-strain genomes for metagenomic binning, comparative biology and taxonomic classification.</title>
        <authorList>
            <person name="Goeker M."/>
        </authorList>
    </citation>
    <scope>NUCLEOTIDE SEQUENCE [LARGE SCALE GENOMIC DNA]</scope>
    <source>
        <strain evidence="1 2">DSM 106739</strain>
    </source>
</reference>
<proteinExistence type="predicted"/>
<dbReference type="RefSeq" id="WP_183634097.1">
    <property type="nucleotide sequence ID" value="NZ_BAABLE010000011.1"/>
</dbReference>
<sequence length="273" mass="31004">MPLLIITLAALVFASWMFFEPQRVAWRRRAVLRAPCPDAWRDILRRRVPYFRRLPADLQLRLKERIKVFIAEKAFVGCAGLEIDDEIRVTIAAQACLLILNHGDDYCYPKLQRVLVYPGAFAVTKKTTDPFGLQREQRQVLAGESWSLGQVVLSWQDTLDGAAIDDDGRNVVFHEFAHQLDQETGAANGTPELPVSRMYAGWAQVLGAEFEQLRARAAEGETSLLDDYGATNPGEFFAVASEVFFERPREMAALHPGLYQQLSAYYRLDPRLW</sequence>
<dbReference type="InterPro" id="IPR024079">
    <property type="entry name" value="MetalloPept_cat_dom_sf"/>
</dbReference>
<dbReference type="AlphaFoldDB" id="A0A840BFG8"/>
<accession>A0A840BFG8</accession>
<dbReference type="CDD" id="cd20169">
    <property type="entry name" value="Peptidase_M90_mtfA"/>
    <property type="match status" value="1"/>
</dbReference>
<dbReference type="SUPFAM" id="SSF55486">
    <property type="entry name" value="Metalloproteases ('zincins'), catalytic domain"/>
    <property type="match status" value="1"/>
</dbReference>
<dbReference type="GO" id="GO:0008237">
    <property type="term" value="F:metallopeptidase activity"/>
    <property type="evidence" value="ECO:0007669"/>
    <property type="project" value="InterPro"/>
</dbReference>
<dbReference type="Gene3D" id="3.40.390.10">
    <property type="entry name" value="Collagenase (Catalytic Domain)"/>
    <property type="match status" value="1"/>
</dbReference>
<comment type="caution">
    <text evidence="1">The sequence shown here is derived from an EMBL/GenBank/DDBJ whole genome shotgun (WGS) entry which is preliminary data.</text>
</comment>
<dbReference type="Proteomes" id="UP000561045">
    <property type="component" value="Unassembled WGS sequence"/>
</dbReference>
<organism evidence="1 2">
    <name type="scientific">Niveibacterium umoris</name>
    <dbReference type="NCBI Taxonomy" id="1193620"/>
    <lineage>
        <taxon>Bacteria</taxon>
        <taxon>Pseudomonadati</taxon>
        <taxon>Pseudomonadota</taxon>
        <taxon>Betaproteobacteria</taxon>
        <taxon>Rhodocyclales</taxon>
        <taxon>Rhodocyclaceae</taxon>
        <taxon>Niveibacterium</taxon>
    </lineage>
</organism>
<evidence type="ECO:0000313" key="1">
    <source>
        <dbReference type="EMBL" id="MBB4012281.1"/>
    </source>
</evidence>
<dbReference type="GO" id="GO:0004177">
    <property type="term" value="F:aminopeptidase activity"/>
    <property type="evidence" value="ECO:0007669"/>
    <property type="project" value="TreeGrafter"/>
</dbReference>